<reference evidence="1 2" key="1">
    <citation type="journal article" date="2018" name="Sci. Rep.">
        <title>Genomic signatures of local adaptation to the degree of environmental predictability in rotifers.</title>
        <authorList>
            <person name="Franch-Gras L."/>
            <person name="Hahn C."/>
            <person name="Garcia-Roger E.M."/>
            <person name="Carmona M.J."/>
            <person name="Serra M."/>
            <person name="Gomez A."/>
        </authorList>
    </citation>
    <scope>NUCLEOTIDE SEQUENCE [LARGE SCALE GENOMIC DNA]</scope>
    <source>
        <strain evidence="1">HYR1</strain>
    </source>
</reference>
<organism evidence="1 2">
    <name type="scientific">Brachionus plicatilis</name>
    <name type="common">Marine rotifer</name>
    <name type="synonym">Brachionus muelleri</name>
    <dbReference type="NCBI Taxonomy" id="10195"/>
    <lineage>
        <taxon>Eukaryota</taxon>
        <taxon>Metazoa</taxon>
        <taxon>Spiralia</taxon>
        <taxon>Gnathifera</taxon>
        <taxon>Rotifera</taxon>
        <taxon>Eurotatoria</taxon>
        <taxon>Monogononta</taxon>
        <taxon>Pseudotrocha</taxon>
        <taxon>Ploima</taxon>
        <taxon>Brachionidae</taxon>
        <taxon>Brachionus</taxon>
    </lineage>
</organism>
<comment type="caution">
    <text evidence="1">The sequence shown here is derived from an EMBL/GenBank/DDBJ whole genome shotgun (WGS) entry which is preliminary data.</text>
</comment>
<evidence type="ECO:0000313" key="2">
    <source>
        <dbReference type="Proteomes" id="UP000276133"/>
    </source>
</evidence>
<accession>A0A3M7PWB1</accession>
<evidence type="ECO:0000313" key="1">
    <source>
        <dbReference type="EMBL" id="RNA03482.1"/>
    </source>
</evidence>
<gene>
    <name evidence="1" type="ORF">BpHYR1_010161</name>
</gene>
<protein>
    <submittedName>
        <fullName evidence="1">Uncharacterized protein</fullName>
    </submittedName>
</protein>
<dbReference type="AlphaFoldDB" id="A0A3M7PWB1"/>
<dbReference type="Proteomes" id="UP000276133">
    <property type="component" value="Unassembled WGS sequence"/>
</dbReference>
<name>A0A3M7PWB1_BRAPC</name>
<sequence>MYAQCFEFLSRKTIGLKNNKQKKTKTLLGANPETLILQHRQTTLVECVIKTSHPRQAYSQVHIGLTNIKSHSN</sequence>
<dbReference type="EMBL" id="REGN01008483">
    <property type="protein sequence ID" value="RNA03482.1"/>
    <property type="molecule type" value="Genomic_DNA"/>
</dbReference>
<keyword evidence="2" id="KW-1185">Reference proteome</keyword>
<proteinExistence type="predicted"/>